<reference evidence="9 10" key="1">
    <citation type="submission" date="2017-04" db="EMBL/GenBank/DDBJ databases">
        <title>Kefir bacterial isolates.</title>
        <authorList>
            <person name="Kim Y."/>
            <person name="Blasche S."/>
            <person name="Patil K.R."/>
        </authorList>
    </citation>
    <scope>NUCLEOTIDE SEQUENCE [LARGE SCALE GENOMIC DNA]</scope>
    <source>
        <strain evidence="9 10">OG2</strain>
    </source>
</reference>
<evidence type="ECO:0000256" key="5">
    <source>
        <dbReference type="ARBA" id="ARBA00022989"/>
    </source>
</evidence>
<evidence type="ECO:0000259" key="8">
    <source>
        <dbReference type="PROSITE" id="PS50928"/>
    </source>
</evidence>
<dbReference type="InterPro" id="IPR000515">
    <property type="entry name" value="MetI-like"/>
</dbReference>
<sequence>MRLPERNRAGGGVVKHRSIGWVLVAPALALIGLFVLLPGVLALVGSLFRIDLGDRTVWTWAGIANYTAILTDPAVQQALWNTVVYSVLTIVPSLVLGLGTAMLAHSFTRGRPALQVLLFLPFATNMVAMAVVFRWIFASRGGFVNEVFAVVGIGPVNFLGDTSTALFTVALVGIWRLTSFVMIFYLAGLTSIPTALHEAAAADGLGSWAKFRRVTLPLLRPMTVFATVMAVLQSVQVFDTINVMTEGGPLGSTETVLTMTWRLGFVYFDLGQAAALASMLLVVLVLIGVIRRRAFTGDKETV</sequence>
<keyword evidence="5 7" id="KW-1133">Transmembrane helix</keyword>
<dbReference type="EMBL" id="NCWY01000024">
    <property type="protein sequence ID" value="PAK92642.1"/>
    <property type="molecule type" value="Genomic_DNA"/>
</dbReference>
<comment type="caution">
    <text evidence="9">The sequence shown here is derived from an EMBL/GenBank/DDBJ whole genome shotgun (WGS) entry which is preliminary data.</text>
</comment>
<dbReference type="InterPro" id="IPR035906">
    <property type="entry name" value="MetI-like_sf"/>
</dbReference>
<proteinExistence type="inferred from homology"/>
<evidence type="ECO:0000256" key="2">
    <source>
        <dbReference type="ARBA" id="ARBA00022448"/>
    </source>
</evidence>
<evidence type="ECO:0000313" key="10">
    <source>
        <dbReference type="Proteomes" id="UP000216867"/>
    </source>
</evidence>
<comment type="similarity">
    <text evidence="7">Belongs to the binding-protein-dependent transport system permease family.</text>
</comment>
<keyword evidence="6 7" id="KW-0472">Membrane</keyword>
<dbReference type="Gene3D" id="1.10.3720.10">
    <property type="entry name" value="MetI-like"/>
    <property type="match status" value="1"/>
</dbReference>
<evidence type="ECO:0000256" key="3">
    <source>
        <dbReference type="ARBA" id="ARBA00022475"/>
    </source>
</evidence>
<keyword evidence="2 7" id="KW-0813">Transport</keyword>
<feature type="transmembrane region" description="Helical" evidence="7">
    <location>
        <begin position="165"/>
        <end position="187"/>
    </location>
</feature>
<protein>
    <recommendedName>
        <fullName evidence="8">ABC transmembrane type-1 domain-containing protein</fullName>
    </recommendedName>
</protein>
<dbReference type="CDD" id="cd06261">
    <property type="entry name" value="TM_PBP2"/>
    <property type="match status" value="1"/>
</dbReference>
<feature type="transmembrane region" description="Helical" evidence="7">
    <location>
        <begin position="218"/>
        <end position="238"/>
    </location>
</feature>
<evidence type="ECO:0000313" key="9">
    <source>
        <dbReference type="EMBL" id="PAK92642.1"/>
    </source>
</evidence>
<accession>A0A269Z4C1</accession>
<keyword evidence="4 7" id="KW-0812">Transmembrane</keyword>
<dbReference type="InterPro" id="IPR051393">
    <property type="entry name" value="ABC_transporter_permease"/>
</dbReference>
<dbReference type="Pfam" id="PF00528">
    <property type="entry name" value="BPD_transp_1"/>
    <property type="match status" value="1"/>
</dbReference>
<feature type="transmembrane region" description="Helical" evidence="7">
    <location>
        <begin position="116"/>
        <end position="137"/>
    </location>
</feature>
<feature type="transmembrane region" description="Helical" evidence="7">
    <location>
        <begin position="21"/>
        <end position="48"/>
    </location>
</feature>
<dbReference type="PANTHER" id="PTHR30193:SF37">
    <property type="entry name" value="INNER MEMBRANE ABC TRANSPORTER PERMEASE PROTEIN YCJO"/>
    <property type="match status" value="1"/>
</dbReference>
<comment type="subcellular location">
    <subcellularLocation>
        <location evidence="1 7">Cell membrane</location>
        <topology evidence="1 7">Multi-pass membrane protein</topology>
    </subcellularLocation>
</comment>
<feature type="transmembrane region" description="Helical" evidence="7">
    <location>
        <begin position="270"/>
        <end position="290"/>
    </location>
</feature>
<evidence type="ECO:0000256" key="1">
    <source>
        <dbReference type="ARBA" id="ARBA00004651"/>
    </source>
</evidence>
<name>A0A269Z4C1_9MICO</name>
<dbReference type="SUPFAM" id="SSF161098">
    <property type="entry name" value="MetI-like"/>
    <property type="match status" value="1"/>
</dbReference>
<gene>
    <name evidence="9" type="ORF">B8X04_16710</name>
</gene>
<evidence type="ECO:0000256" key="4">
    <source>
        <dbReference type="ARBA" id="ARBA00022692"/>
    </source>
</evidence>
<keyword evidence="3" id="KW-1003">Cell membrane</keyword>
<feature type="domain" description="ABC transmembrane type-1" evidence="8">
    <location>
        <begin position="79"/>
        <end position="291"/>
    </location>
</feature>
<organism evidence="9 10">
    <name type="scientific">Brevibacterium casei</name>
    <dbReference type="NCBI Taxonomy" id="33889"/>
    <lineage>
        <taxon>Bacteria</taxon>
        <taxon>Bacillati</taxon>
        <taxon>Actinomycetota</taxon>
        <taxon>Actinomycetes</taxon>
        <taxon>Micrococcales</taxon>
        <taxon>Brevibacteriaceae</taxon>
        <taxon>Brevibacterium</taxon>
    </lineage>
</organism>
<evidence type="ECO:0000256" key="6">
    <source>
        <dbReference type="ARBA" id="ARBA00023136"/>
    </source>
</evidence>
<dbReference type="GO" id="GO:0055085">
    <property type="term" value="P:transmembrane transport"/>
    <property type="evidence" value="ECO:0007669"/>
    <property type="project" value="InterPro"/>
</dbReference>
<dbReference type="AlphaFoldDB" id="A0A269Z4C1"/>
<dbReference type="PANTHER" id="PTHR30193">
    <property type="entry name" value="ABC TRANSPORTER PERMEASE PROTEIN"/>
    <property type="match status" value="1"/>
</dbReference>
<dbReference type="Proteomes" id="UP000216867">
    <property type="component" value="Unassembled WGS sequence"/>
</dbReference>
<evidence type="ECO:0000256" key="7">
    <source>
        <dbReference type="RuleBase" id="RU363032"/>
    </source>
</evidence>
<dbReference type="GO" id="GO:0005886">
    <property type="term" value="C:plasma membrane"/>
    <property type="evidence" value="ECO:0007669"/>
    <property type="project" value="UniProtKB-SubCell"/>
</dbReference>
<feature type="transmembrane region" description="Helical" evidence="7">
    <location>
        <begin position="83"/>
        <end position="104"/>
    </location>
</feature>
<dbReference type="PROSITE" id="PS50928">
    <property type="entry name" value="ABC_TM1"/>
    <property type="match status" value="1"/>
</dbReference>